<name>A0A364LIQ3_9GAMM</name>
<organism evidence="3 4">
    <name type="scientific">Legionella quinlivanii</name>
    <dbReference type="NCBI Taxonomy" id="45073"/>
    <lineage>
        <taxon>Bacteria</taxon>
        <taxon>Pseudomonadati</taxon>
        <taxon>Pseudomonadota</taxon>
        <taxon>Gammaproteobacteria</taxon>
        <taxon>Legionellales</taxon>
        <taxon>Legionellaceae</taxon>
        <taxon>Legionella</taxon>
    </lineage>
</organism>
<dbReference type="Pfam" id="PF04359">
    <property type="entry name" value="DUF493"/>
    <property type="match status" value="1"/>
</dbReference>
<comment type="similarity">
    <text evidence="1 2">Belongs to the UPF0250 family.</text>
</comment>
<dbReference type="PANTHER" id="PTHR38036">
    <property type="entry name" value="UPF0250 PROTEIN YBED"/>
    <property type="match status" value="1"/>
</dbReference>
<dbReference type="AlphaFoldDB" id="A0A364LIQ3"/>
<evidence type="ECO:0000256" key="2">
    <source>
        <dbReference type="HAMAP-Rule" id="MF_00659"/>
    </source>
</evidence>
<dbReference type="EMBL" id="MVJN01000006">
    <property type="protein sequence ID" value="RAP36295.1"/>
    <property type="molecule type" value="Genomic_DNA"/>
</dbReference>
<protein>
    <recommendedName>
        <fullName evidence="2">UPF0250 protein B1207_09100</fullName>
    </recommendedName>
</protein>
<dbReference type="Gene3D" id="3.30.70.260">
    <property type="match status" value="1"/>
</dbReference>
<dbReference type="PANTHER" id="PTHR38036:SF1">
    <property type="entry name" value="UPF0250 PROTEIN YBED"/>
    <property type="match status" value="1"/>
</dbReference>
<proteinExistence type="inferred from homology"/>
<dbReference type="GO" id="GO:0005829">
    <property type="term" value="C:cytosol"/>
    <property type="evidence" value="ECO:0007669"/>
    <property type="project" value="TreeGrafter"/>
</dbReference>
<evidence type="ECO:0000256" key="1">
    <source>
        <dbReference type="ARBA" id="ARBA00008460"/>
    </source>
</evidence>
<dbReference type="InterPro" id="IPR007454">
    <property type="entry name" value="UPF0250_YbeD-like"/>
</dbReference>
<accession>A0A364LIQ3</accession>
<sequence length="88" mass="10197">MNDKPSLIEFPCDFPLKIIGSNTERFVAEITEIVLKHYPQTPDHKIQSKNTERGNYVSVTVTVFIYDQISLDNLYRELTSHPDIKMVL</sequence>
<dbReference type="SUPFAM" id="SSF117991">
    <property type="entry name" value="YbeD/HP0495-like"/>
    <property type="match status" value="1"/>
</dbReference>
<gene>
    <name evidence="3" type="ORF">B1207_09100</name>
</gene>
<evidence type="ECO:0000313" key="3">
    <source>
        <dbReference type="EMBL" id="RAP36295.1"/>
    </source>
</evidence>
<evidence type="ECO:0000313" key="4">
    <source>
        <dbReference type="Proteomes" id="UP000249458"/>
    </source>
</evidence>
<dbReference type="HAMAP" id="MF_00659">
    <property type="entry name" value="UPF0250"/>
    <property type="match status" value="1"/>
</dbReference>
<reference evidence="3 4" key="1">
    <citation type="submission" date="2017-02" db="EMBL/GenBank/DDBJ databases">
        <title>Legionella quilivanii strain from human: case report and whole genome sequencing analysis.</title>
        <authorList>
            <person name="Lalancette C."/>
            <person name="Leduc J.-M."/>
            <person name="Levesque S."/>
            <person name="Fournier E."/>
            <person name="Saoud J."/>
            <person name="Faucher S.P."/>
            <person name="Bernard K."/>
            <person name="Martineau C."/>
            <person name="Longtin J."/>
        </authorList>
    </citation>
    <scope>NUCLEOTIDE SEQUENCE [LARGE SCALE GENOMIC DNA]</scope>
    <source>
        <strain evidence="3 4">ID143958</strain>
    </source>
</reference>
<dbReference type="Proteomes" id="UP000249458">
    <property type="component" value="Unassembled WGS sequence"/>
</dbReference>
<dbReference type="InterPro" id="IPR027471">
    <property type="entry name" value="YbeD-like_sf"/>
</dbReference>
<dbReference type="RefSeq" id="WP_112219664.1">
    <property type="nucleotide sequence ID" value="NZ_MVJN01000006.1"/>
</dbReference>
<comment type="caution">
    <text evidence="3">The sequence shown here is derived from an EMBL/GenBank/DDBJ whole genome shotgun (WGS) entry which is preliminary data.</text>
</comment>